<evidence type="ECO:0000256" key="2">
    <source>
        <dbReference type="ARBA" id="ARBA00022777"/>
    </source>
</evidence>
<proteinExistence type="predicted"/>
<keyword evidence="3" id="KW-0805">Transcription regulation</keyword>
<dbReference type="EMBL" id="JBHUHP010000023">
    <property type="protein sequence ID" value="MFD2093551.1"/>
    <property type="molecule type" value="Genomic_DNA"/>
</dbReference>
<dbReference type="SUPFAM" id="SSF55781">
    <property type="entry name" value="GAF domain-like"/>
    <property type="match status" value="1"/>
</dbReference>
<sequence>MTDPAGRPADRFEAEPAELSPALRQMAGLVLSRETVDSALRLVTTLAQATIPGTIGAGVTLVDEHGKRSRASSNHAVEEADGLQYKLDEGPCLTAWRSRHLVRLDDTTTDTRWPAWTSAVNPTVVRSVLSAALVVDDEAIGAIKVYSDRPDNYDAHAERVMSLFAQQAAILLTNTQSLQHARQLSRQLTHALGSRDAISRATGILMARGAADGHAAFMLLADTAGRSGRTVEEVAREVLTATASDDADRSRA</sequence>
<keyword evidence="1" id="KW-0808">Transferase</keyword>
<dbReference type="InterPro" id="IPR003018">
    <property type="entry name" value="GAF"/>
</dbReference>
<feature type="domain" description="ANTAR" evidence="5">
    <location>
        <begin position="178"/>
        <end position="239"/>
    </location>
</feature>
<protein>
    <submittedName>
        <fullName evidence="6">GAF domain-containing protein</fullName>
    </submittedName>
</protein>
<dbReference type="PROSITE" id="PS50921">
    <property type="entry name" value="ANTAR"/>
    <property type="match status" value="1"/>
</dbReference>
<evidence type="ECO:0000313" key="7">
    <source>
        <dbReference type="Proteomes" id="UP001597402"/>
    </source>
</evidence>
<dbReference type="SUPFAM" id="SSF52172">
    <property type="entry name" value="CheY-like"/>
    <property type="match status" value="1"/>
</dbReference>
<dbReference type="Gene3D" id="1.10.10.10">
    <property type="entry name" value="Winged helix-like DNA-binding domain superfamily/Winged helix DNA-binding domain"/>
    <property type="match status" value="1"/>
</dbReference>
<keyword evidence="2" id="KW-0418">Kinase</keyword>
<keyword evidence="4" id="KW-0804">Transcription</keyword>
<dbReference type="RefSeq" id="WP_376879251.1">
    <property type="nucleotide sequence ID" value="NZ_JBHUHP010000023.1"/>
</dbReference>
<dbReference type="InterPro" id="IPR036388">
    <property type="entry name" value="WH-like_DNA-bd_sf"/>
</dbReference>
<dbReference type="InterPro" id="IPR012074">
    <property type="entry name" value="GAF_ANTAR"/>
</dbReference>
<reference evidence="7" key="1">
    <citation type="journal article" date="2019" name="Int. J. Syst. Evol. Microbiol.">
        <title>The Global Catalogue of Microorganisms (GCM) 10K type strain sequencing project: providing services to taxonomists for standard genome sequencing and annotation.</title>
        <authorList>
            <consortium name="The Broad Institute Genomics Platform"/>
            <consortium name="The Broad Institute Genome Sequencing Center for Infectious Disease"/>
            <person name="Wu L."/>
            <person name="Ma J."/>
        </authorList>
    </citation>
    <scope>NUCLEOTIDE SEQUENCE [LARGE SCALE GENOMIC DNA]</scope>
    <source>
        <strain evidence="7">JCM 3338</strain>
    </source>
</reference>
<dbReference type="Proteomes" id="UP001597402">
    <property type="component" value="Unassembled WGS sequence"/>
</dbReference>
<evidence type="ECO:0000256" key="4">
    <source>
        <dbReference type="ARBA" id="ARBA00023163"/>
    </source>
</evidence>
<evidence type="ECO:0000256" key="3">
    <source>
        <dbReference type="ARBA" id="ARBA00023015"/>
    </source>
</evidence>
<dbReference type="Pfam" id="PF13185">
    <property type="entry name" value="GAF_2"/>
    <property type="match status" value="1"/>
</dbReference>
<keyword evidence="7" id="KW-1185">Reference proteome</keyword>
<comment type="caution">
    <text evidence="6">The sequence shown here is derived from an EMBL/GenBank/DDBJ whole genome shotgun (WGS) entry which is preliminary data.</text>
</comment>
<dbReference type="PIRSF" id="PIRSF036625">
    <property type="entry name" value="GAF_ANTAR"/>
    <property type="match status" value="1"/>
</dbReference>
<dbReference type="InterPro" id="IPR005561">
    <property type="entry name" value="ANTAR"/>
</dbReference>
<dbReference type="Pfam" id="PF03861">
    <property type="entry name" value="ANTAR"/>
    <property type="match status" value="1"/>
</dbReference>
<organism evidence="6 7">
    <name type="scientific">Blastococcus deserti</name>
    <dbReference type="NCBI Taxonomy" id="2259033"/>
    <lineage>
        <taxon>Bacteria</taxon>
        <taxon>Bacillati</taxon>
        <taxon>Actinomycetota</taxon>
        <taxon>Actinomycetes</taxon>
        <taxon>Geodermatophilales</taxon>
        <taxon>Geodermatophilaceae</taxon>
        <taxon>Blastococcus</taxon>
    </lineage>
</organism>
<accession>A0ABW4XFJ2</accession>
<dbReference type="InterPro" id="IPR029016">
    <property type="entry name" value="GAF-like_dom_sf"/>
</dbReference>
<evidence type="ECO:0000259" key="5">
    <source>
        <dbReference type="PROSITE" id="PS50921"/>
    </source>
</evidence>
<evidence type="ECO:0000313" key="6">
    <source>
        <dbReference type="EMBL" id="MFD2093551.1"/>
    </source>
</evidence>
<dbReference type="SMART" id="SM00065">
    <property type="entry name" value="GAF"/>
    <property type="match status" value="1"/>
</dbReference>
<name>A0ABW4XFJ2_9ACTN</name>
<dbReference type="InterPro" id="IPR011006">
    <property type="entry name" value="CheY-like_superfamily"/>
</dbReference>
<gene>
    <name evidence="6" type="ORF">ACFSHS_18480</name>
</gene>
<dbReference type="Gene3D" id="3.30.450.40">
    <property type="match status" value="1"/>
</dbReference>
<dbReference type="SMART" id="SM01012">
    <property type="entry name" value="ANTAR"/>
    <property type="match status" value="1"/>
</dbReference>
<evidence type="ECO:0000256" key="1">
    <source>
        <dbReference type="ARBA" id="ARBA00022679"/>
    </source>
</evidence>